<feature type="transmembrane region" description="Helical" evidence="7">
    <location>
        <begin position="122"/>
        <end position="144"/>
    </location>
</feature>
<organism evidence="12 13">
    <name type="scientific">Saccharomycopsis crataegensis</name>
    <dbReference type="NCBI Taxonomy" id="43959"/>
    <lineage>
        <taxon>Eukaryota</taxon>
        <taxon>Fungi</taxon>
        <taxon>Dikarya</taxon>
        <taxon>Ascomycota</taxon>
        <taxon>Saccharomycotina</taxon>
        <taxon>Saccharomycetes</taxon>
        <taxon>Saccharomycopsidaceae</taxon>
        <taxon>Saccharomycopsis</taxon>
    </lineage>
</organism>
<dbReference type="Proteomes" id="UP001360560">
    <property type="component" value="Unassembled WGS sequence"/>
</dbReference>
<evidence type="ECO:0000256" key="2">
    <source>
        <dbReference type="ARBA" id="ARBA00007779"/>
    </source>
</evidence>
<dbReference type="GO" id="GO:0005227">
    <property type="term" value="F:calcium-activated cation channel activity"/>
    <property type="evidence" value="ECO:0007669"/>
    <property type="project" value="InterPro"/>
</dbReference>
<dbReference type="RefSeq" id="XP_064853117.1">
    <property type="nucleotide sequence ID" value="XM_064997045.1"/>
</dbReference>
<dbReference type="InterPro" id="IPR003864">
    <property type="entry name" value="CSC1/OSCA1-like_7TM"/>
</dbReference>
<feature type="domain" description="CSC1/OSCA1-like 7TM region" evidence="8">
    <location>
        <begin position="457"/>
        <end position="732"/>
    </location>
</feature>
<feature type="transmembrane region" description="Helical" evidence="7">
    <location>
        <begin position="597"/>
        <end position="621"/>
    </location>
</feature>
<evidence type="ECO:0000256" key="4">
    <source>
        <dbReference type="ARBA" id="ARBA00022692"/>
    </source>
</evidence>
<dbReference type="Pfam" id="PF12621">
    <property type="entry name" value="PHM7_ext"/>
    <property type="match status" value="1"/>
</dbReference>
<feature type="transmembrane region" description="Helical" evidence="7">
    <location>
        <begin position="747"/>
        <end position="765"/>
    </location>
</feature>
<evidence type="ECO:0000256" key="1">
    <source>
        <dbReference type="ARBA" id="ARBA00004141"/>
    </source>
</evidence>
<dbReference type="InterPro" id="IPR027815">
    <property type="entry name" value="CSC1/OSCA1-like_cyt"/>
</dbReference>
<feature type="transmembrane region" description="Helical" evidence="7">
    <location>
        <begin position="656"/>
        <end position="689"/>
    </location>
</feature>
<dbReference type="InterPro" id="IPR045122">
    <property type="entry name" value="Csc1-like"/>
</dbReference>
<feature type="domain" description="CSC1/OSCA1-like cytosolic" evidence="11">
    <location>
        <begin position="218"/>
        <end position="444"/>
    </location>
</feature>
<dbReference type="Pfam" id="PF02714">
    <property type="entry name" value="RSN1_7TM"/>
    <property type="match status" value="1"/>
</dbReference>
<evidence type="ECO:0000256" key="5">
    <source>
        <dbReference type="ARBA" id="ARBA00022989"/>
    </source>
</evidence>
<evidence type="ECO:0000256" key="3">
    <source>
        <dbReference type="ARBA" id="ARBA00022448"/>
    </source>
</evidence>
<sequence length="871" mass="101134">MIQSRNSTDLGIPHYNISLFHFLYIGDPSSLLAHRSSGVSIKTFLSSLIFSIVLTIVQIFLFSYLRPKAPQIYQPRSFYVEDKHKVERLSEKFFGWVIPSISYDISEYIELSGLDAYFCLRFLRFLVIISLILAVINVPVLLPINYTGSTGDSRVHGLDRLTWSNIAPNKATHFNFHFILAIITIIITHYLIFYELRMFIKVRHNFILKNRDAESVMMIDNIPEYYKQIYLENNLRSNPLLSSLNCLPGKIKNIWFIYRFTELEVLHERSKSLLRSLEKLETEILTNNWKFYRNQDILTNLVIANSSNISTPIVIELESMNRDDLVIQQALQDNQKQISARKKRFQRSYLLFKWGEIEINIPFFGEEIDMVDLLIQKYLENKEAFLEMRNILLNDRIPCYHKMFVQFNNKVSAYIAKQILLSSDPNKSNFKVIEINPKDIIWNNVQLNNFWLKKFRYFTSNALKLFLVIFWTIPTMMIGSFSQMEYFTFAFPLFSWIDTSSNTVKNFISGVFPALSLIIITELIPIIFRWLSILKGKLTGAEVEIDIQNWCFTFFFIHVFLIVTVSSSVTAIFENFINNPVSLPTLLATNIPKASNFFLSFILLRGLAYAGSNMLQPYLLLKNFIFNPLLRPMTPREKFKQISNLESLQWGSIYPIYSILGSLSIIFSVIAPLILICSAASFILIFISFKYSLKFCHSPTNYSETYGKFYPVALNQLYYGIYCLEICLVGLFLFVRNENDDSICFKHSAFMVLIFSISTCTHIYINNSYNSASHYLPLEYLNEENIIGKCGKQTEIKISSISCVDQNLTFSHPSFDYDVTKDFIWLPRDKYGNSSKEIEYLRSKGIQATNKNCILNDKGEIMINGFPKLAE</sequence>
<evidence type="ECO:0000259" key="11">
    <source>
        <dbReference type="Pfam" id="PF14703"/>
    </source>
</evidence>
<protein>
    <submittedName>
        <fullName evidence="12">Spo75 protein</fullName>
    </submittedName>
</protein>
<dbReference type="PANTHER" id="PTHR13018:SF20">
    <property type="entry name" value="SPORULATION-SPECIFIC PROTEIN 75"/>
    <property type="match status" value="1"/>
</dbReference>
<gene>
    <name evidence="12" type="ORF">DASC09_034460</name>
</gene>
<feature type="domain" description="CSC1/OSCA1-like N-terminal transmembrane" evidence="10">
    <location>
        <begin position="44"/>
        <end position="195"/>
    </location>
</feature>
<keyword evidence="5 7" id="KW-1133">Transmembrane helix</keyword>
<dbReference type="InterPro" id="IPR022257">
    <property type="entry name" value="PHM7_ext"/>
</dbReference>
<feature type="transmembrane region" description="Helical" evidence="7">
    <location>
        <begin position="717"/>
        <end position="735"/>
    </location>
</feature>
<keyword evidence="6 7" id="KW-0472">Membrane</keyword>
<dbReference type="Pfam" id="PF13967">
    <property type="entry name" value="RSN1_TM"/>
    <property type="match status" value="1"/>
</dbReference>
<reference evidence="12 13" key="1">
    <citation type="journal article" date="2023" name="Elife">
        <title>Identification of key yeast species and microbe-microbe interactions impacting larval growth of Drosophila in the wild.</title>
        <authorList>
            <person name="Mure A."/>
            <person name="Sugiura Y."/>
            <person name="Maeda R."/>
            <person name="Honda K."/>
            <person name="Sakurai N."/>
            <person name="Takahashi Y."/>
            <person name="Watada M."/>
            <person name="Katoh T."/>
            <person name="Gotoh A."/>
            <person name="Gotoh Y."/>
            <person name="Taniguchi I."/>
            <person name="Nakamura K."/>
            <person name="Hayashi T."/>
            <person name="Katayama T."/>
            <person name="Uemura T."/>
            <person name="Hattori Y."/>
        </authorList>
    </citation>
    <scope>NUCLEOTIDE SEQUENCE [LARGE SCALE GENOMIC DNA]</scope>
    <source>
        <strain evidence="12 13">SC-9</strain>
    </source>
</reference>
<keyword evidence="3" id="KW-0813">Transport</keyword>
<dbReference type="EMBL" id="BTFZ01000011">
    <property type="protein sequence ID" value="GMM36121.1"/>
    <property type="molecule type" value="Genomic_DNA"/>
</dbReference>
<keyword evidence="4 7" id="KW-0812">Transmembrane</keyword>
<accession>A0AAV5QNH2</accession>
<dbReference type="InterPro" id="IPR032880">
    <property type="entry name" value="CSC1/OSCA1-like_N"/>
</dbReference>
<feature type="transmembrane region" description="Helical" evidence="7">
    <location>
        <begin position="462"/>
        <end position="487"/>
    </location>
</feature>
<feature type="transmembrane region" description="Helical" evidence="7">
    <location>
        <begin position="552"/>
        <end position="577"/>
    </location>
</feature>
<dbReference type="Pfam" id="PF14703">
    <property type="entry name" value="PHM7_cyt"/>
    <property type="match status" value="1"/>
</dbReference>
<dbReference type="AlphaFoldDB" id="A0AAV5QNH2"/>
<dbReference type="PANTHER" id="PTHR13018">
    <property type="entry name" value="PROBABLE MEMBRANE PROTEIN DUF221-RELATED"/>
    <property type="match status" value="1"/>
</dbReference>
<comment type="similarity">
    <text evidence="2">Belongs to the CSC1 (TC 1.A.17) family.</text>
</comment>
<feature type="transmembrane region" description="Helical" evidence="7">
    <location>
        <begin position="174"/>
        <end position="193"/>
    </location>
</feature>
<comment type="caution">
    <text evidence="12">The sequence shown here is derived from an EMBL/GenBank/DDBJ whole genome shotgun (WGS) entry which is preliminary data.</text>
</comment>
<feature type="transmembrane region" description="Helical" evidence="7">
    <location>
        <begin position="507"/>
        <end position="531"/>
    </location>
</feature>
<evidence type="ECO:0000259" key="8">
    <source>
        <dbReference type="Pfam" id="PF02714"/>
    </source>
</evidence>
<evidence type="ECO:0000256" key="7">
    <source>
        <dbReference type="SAM" id="Phobius"/>
    </source>
</evidence>
<evidence type="ECO:0000256" key="6">
    <source>
        <dbReference type="ARBA" id="ARBA00023136"/>
    </source>
</evidence>
<dbReference type="GO" id="GO:0005886">
    <property type="term" value="C:plasma membrane"/>
    <property type="evidence" value="ECO:0007669"/>
    <property type="project" value="TreeGrafter"/>
</dbReference>
<comment type="subcellular location">
    <subcellularLocation>
        <location evidence="1">Membrane</location>
        <topology evidence="1">Multi-pass membrane protein</topology>
    </subcellularLocation>
</comment>
<proteinExistence type="inferred from homology"/>
<evidence type="ECO:0000259" key="9">
    <source>
        <dbReference type="Pfam" id="PF12621"/>
    </source>
</evidence>
<evidence type="ECO:0000313" key="12">
    <source>
        <dbReference type="EMBL" id="GMM36121.1"/>
    </source>
</evidence>
<dbReference type="GeneID" id="90074096"/>
<evidence type="ECO:0000259" key="10">
    <source>
        <dbReference type="Pfam" id="PF13967"/>
    </source>
</evidence>
<feature type="transmembrane region" description="Helical" evidence="7">
    <location>
        <begin position="44"/>
        <end position="65"/>
    </location>
</feature>
<evidence type="ECO:0000313" key="13">
    <source>
        <dbReference type="Proteomes" id="UP001360560"/>
    </source>
</evidence>
<name>A0AAV5QNH2_9ASCO</name>
<feature type="domain" description="10TM putative phosphate transporter extracellular tail" evidence="9">
    <location>
        <begin position="805"/>
        <end position="867"/>
    </location>
</feature>
<keyword evidence="13" id="KW-1185">Reference proteome</keyword>